<protein>
    <submittedName>
        <fullName evidence="6">Ficolin-1-B isoform X1</fullName>
    </submittedName>
</protein>
<keyword evidence="1" id="KW-1015">Disulfide bond</keyword>
<evidence type="ECO:0000313" key="5">
    <source>
        <dbReference type="Proteomes" id="UP000008143"/>
    </source>
</evidence>
<dbReference type="AlphaFoldDB" id="A0A8J1IPC9"/>
<dbReference type="AGR" id="Xenbase:XB-GENE-29083207"/>
<dbReference type="InterPro" id="IPR036056">
    <property type="entry name" value="Fibrinogen-like_C"/>
</dbReference>
<dbReference type="OrthoDB" id="7735550at2759"/>
<dbReference type="CDD" id="cd00087">
    <property type="entry name" value="FReD"/>
    <property type="match status" value="1"/>
</dbReference>
<keyword evidence="5" id="KW-1185">Reference proteome</keyword>
<dbReference type="Xenbase" id="XB-GENE-29083207">
    <property type="gene designation" value="LOC100496532"/>
</dbReference>
<gene>
    <name evidence="6 7" type="primary">LOC100496532</name>
</gene>
<dbReference type="KEGG" id="xtr:100496532"/>
<proteinExistence type="predicted"/>
<dbReference type="Pfam" id="PF00147">
    <property type="entry name" value="Fibrinogen_C"/>
    <property type="match status" value="1"/>
</dbReference>
<evidence type="ECO:0000313" key="7">
    <source>
        <dbReference type="Xenbase" id="XB-GENE-29083207"/>
    </source>
</evidence>
<dbReference type="SUPFAM" id="SSF56496">
    <property type="entry name" value="Fibrinogen C-terminal domain-like"/>
    <property type="match status" value="1"/>
</dbReference>
<dbReference type="OMA" id="GETICTQ"/>
<dbReference type="PROSITE" id="PS51257">
    <property type="entry name" value="PROKAR_LIPOPROTEIN"/>
    <property type="match status" value="1"/>
</dbReference>
<feature type="chain" id="PRO_5035144138" evidence="3">
    <location>
        <begin position="29"/>
        <end position="349"/>
    </location>
</feature>
<reference evidence="6" key="1">
    <citation type="submission" date="2025-08" db="UniProtKB">
        <authorList>
            <consortium name="RefSeq"/>
        </authorList>
    </citation>
    <scope>IDENTIFICATION</scope>
    <source>
        <strain evidence="6">Nigerian</strain>
        <tissue evidence="6">Liver and blood</tissue>
    </source>
</reference>
<feature type="domain" description="Fibrinogen C-terminal" evidence="4">
    <location>
        <begin position="130"/>
        <end position="349"/>
    </location>
</feature>
<dbReference type="PANTHER" id="PTHR19143">
    <property type="entry name" value="FIBRINOGEN/TENASCIN/ANGIOPOEITIN"/>
    <property type="match status" value="1"/>
</dbReference>
<dbReference type="InterPro" id="IPR002181">
    <property type="entry name" value="Fibrinogen_a/b/g_C_dom"/>
</dbReference>
<keyword evidence="3" id="KW-0732">Signal</keyword>
<dbReference type="Proteomes" id="UP000008143">
    <property type="component" value="Chromosome 8"/>
</dbReference>
<dbReference type="GeneID" id="100496532"/>
<dbReference type="NCBIfam" id="NF040941">
    <property type="entry name" value="GGGWT_bact"/>
    <property type="match status" value="1"/>
</dbReference>
<evidence type="ECO:0000256" key="2">
    <source>
        <dbReference type="SAM" id="MobiDB-lite"/>
    </source>
</evidence>
<dbReference type="FunFam" id="3.90.215.10:FF:000001">
    <property type="entry name" value="Tenascin isoform 1"/>
    <property type="match status" value="1"/>
</dbReference>
<evidence type="ECO:0000313" key="6">
    <source>
        <dbReference type="RefSeq" id="XP_031746600.1"/>
    </source>
</evidence>
<dbReference type="GO" id="GO:0097367">
    <property type="term" value="F:carbohydrate derivative binding"/>
    <property type="evidence" value="ECO:0000318"/>
    <property type="project" value="GO_Central"/>
</dbReference>
<dbReference type="PROSITE" id="PS51406">
    <property type="entry name" value="FIBRINOGEN_C_2"/>
    <property type="match status" value="1"/>
</dbReference>
<dbReference type="GO" id="GO:0001867">
    <property type="term" value="P:complement activation, lectin pathway"/>
    <property type="evidence" value="ECO:0000318"/>
    <property type="project" value="GO_Central"/>
</dbReference>
<dbReference type="GO" id="GO:0005615">
    <property type="term" value="C:extracellular space"/>
    <property type="evidence" value="ECO:0000318"/>
    <property type="project" value="GO_Central"/>
</dbReference>
<evidence type="ECO:0000256" key="3">
    <source>
        <dbReference type="SAM" id="SignalP"/>
    </source>
</evidence>
<dbReference type="Gene3D" id="3.90.215.10">
    <property type="entry name" value="Gamma Fibrinogen, chain A, domain 1"/>
    <property type="match status" value="1"/>
</dbReference>
<dbReference type="PROSITE" id="PS00514">
    <property type="entry name" value="FIBRINOGEN_C_1"/>
    <property type="match status" value="1"/>
</dbReference>
<dbReference type="GO" id="GO:0003823">
    <property type="term" value="F:antigen binding"/>
    <property type="evidence" value="ECO:0000318"/>
    <property type="project" value="GO_Central"/>
</dbReference>
<organism evidence="5 6">
    <name type="scientific">Xenopus tropicalis</name>
    <name type="common">Western clawed frog</name>
    <name type="synonym">Silurana tropicalis</name>
    <dbReference type="NCBI Taxonomy" id="8364"/>
    <lineage>
        <taxon>Eukaryota</taxon>
        <taxon>Metazoa</taxon>
        <taxon>Chordata</taxon>
        <taxon>Craniata</taxon>
        <taxon>Vertebrata</taxon>
        <taxon>Euteleostomi</taxon>
        <taxon>Amphibia</taxon>
        <taxon>Batrachia</taxon>
        <taxon>Anura</taxon>
        <taxon>Pipoidea</taxon>
        <taxon>Pipidae</taxon>
        <taxon>Xenopodinae</taxon>
        <taxon>Xenopus</taxon>
        <taxon>Silurana</taxon>
    </lineage>
</organism>
<sequence>MEKPPTMGISLPSLFCLILVGITISCRAQDTCPDVKLIGVGESEKMAIVRGCPGSTGSPGQKGEAGTQGTKGNPGIPGKMGPRGEKGDIGPPGLLGPPGERGFTGNQGIPGILGPRGEKGDIGPPGPWGPPGVKASKNCMELLNNGATLTGWYTVYPDGNKPINVLCDMDTDGGGWIVFQRRVDGSVDFYRDWKSYKQGFGSQLGEFWLGNENIHLLTSSGNFQLRFDLEDFDNNRTYATYSQFRLEPESQKYTLRFGEFTGGPAGDSLGPHKNRAFSTKDADNDTANDSSCAVLYVGAWWYSSCHNSSLNGEYLRGKHSKRGSGVLWHNFRGIEYSLKVSEIKFRPQK</sequence>
<dbReference type="PANTHER" id="PTHR19143:SF464">
    <property type="entry name" value="FICOLIN-LIKE ISOFORM X1"/>
    <property type="match status" value="1"/>
</dbReference>
<dbReference type="Pfam" id="PF01391">
    <property type="entry name" value="Collagen"/>
    <property type="match status" value="1"/>
</dbReference>
<evidence type="ECO:0000256" key="1">
    <source>
        <dbReference type="ARBA" id="ARBA00023157"/>
    </source>
</evidence>
<dbReference type="InterPro" id="IPR014716">
    <property type="entry name" value="Fibrinogen_a/b/g_C_1"/>
</dbReference>
<feature type="region of interest" description="Disordered" evidence="2">
    <location>
        <begin position="53"/>
        <end position="90"/>
    </location>
</feature>
<dbReference type="RefSeq" id="XP_031746600.1">
    <property type="nucleotide sequence ID" value="XM_031890740.1"/>
</dbReference>
<dbReference type="InterPro" id="IPR020837">
    <property type="entry name" value="Fibrinogen_CS"/>
</dbReference>
<accession>A0A8J1IPC9</accession>
<dbReference type="GO" id="GO:0005102">
    <property type="term" value="F:signaling receptor binding"/>
    <property type="evidence" value="ECO:0000318"/>
    <property type="project" value="GO_Central"/>
</dbReference>
<evidence type="ECO:0000259" key="4">
    <source>
        <dbReference type="PROSITE" id="PS51406"/>
    </source>
</evidence>
<dbReference type="InterPro" id="IPR008160">
    <property type="entry name" value="Collagen"/>
</dbReference>
<dbReference type="InterPro" id="IPR050373">
    <property type="entry name" value="Fibrinogen_C-term_domain"/>
</dbReference>
<name>A0A8J1IPC9_XENTR</name>
<dbReference type="SMART" id="SM00186">
    <property type="entry name" value="FBG"/>
    <property type="match status" value="1"/>
</dbReference>
<feature type="signal peptide" evidence="3">
    <location>
        <begin position="1"/>
        <end position="28"/>
    </location>
</feature>